<evidence type="ECO:0000313" key="11">
    <source>
        <dbReference type="Proteomes" id="UP001523219"/>
    </source>
</evidence>
<evidence type="ECO:0000256" key="1">
    <source>
        <dbReference type="ARBA" id="ARBA00022553"/>
    </source>
</evidence>
<dbReference type="SMART" id="SM00862">
    <property type="entry name" value="Trans_reg_C"/>
    <property type="match status" value="1"/>
</dbReference>
<evidence type="ECO:0000259" key="9">
    <source>
        <dbReference type="PROSITE" id="PS51755"/>
    </source>
</evidence>
<gene>
    <name evidence="10" type="ORF">NGF19_13615</name>
</gene>
<dbReference type="Pfam" id="PF00486">
    <property type="entry name" value="Trans_reg_C"/>
    <property type="match status" value="1"/>
</dbReference>
<dbReference type="InterPro" id="IPR036388">
    <property type="entry name" value="WH-like_DNA-bd_sf"/>
</dbReference>
<dbReference type="Pfam" id="PF00072">
    <property type="entry name" value="Response_reg"/>
    <property type="match status" value="1"/>
</dbReference>
<accession>A0ABT0ZE02</accession>
<evidence type="ECO:0000256" key="7">
    <source>
        <dbReference type="PROSITE-ProRule" id="PRU01091"/>
    </source>
</evidence>
<dbReference type="SMART" id="SM00448">
    <property type="entry name" value="REC"/>
    <property type="match status" value="1"/>
</dbReference>
<evidence type="ECO:0000256" key="3">
    <source>
        <dbReference type="ARBA" id="ARBA00023125"/>
    </source>
</evidence>
<protein>
    <recommendedName>
        <fullName evidence="5">Sensory transduction protein RegX3</fullName>
    </recommendedName>
</protein>
<dbReference type="InterPro" id="IPR001789">
    <property type="entry name" value="Sig_transdc_resp-reg_receiver"/>
</dbReference>
<evidence type="ECO:0000256" key="4">
    <source>
        <dbReference type="ARBA" id="ARBA00023163"/>
    </source>
</evidence>
<comment type="caution">
    <text evidence="10">The sequence shown here is derived from an EMBL/GenBank/DDBJ whole genome shotgun (WGS) entry which is preliminary data.</text>
</comment>
<evidence type="ECO:0000256" key="5">
    <source>
        <dbReference type="ARBA" id="ARBA00041201"/>
    </source>
</evidence>
<evidence type="ECO:0000256" key="2">
    <source>
        <dbReference type="ARBA" id="ARBA00023015"/>
    </source>
</evidence>
<dbReference type="InterPro" id="IPR001867">
    <property type="entry name" value="OmpR/PhoB-type_DNA-bd"/>
</dbReference>
<keyword evidence="2" id="KW-0805">Transcription regulation</keyword>
<dbReference type="PANTHER" id="PTHR48111">
    <property type="entry name" value="REGULATOR OF RPOS"/>
    <property type="match status" value="1"/>
</dbReference>
<dbReference type="PANTHER" id="PTHR48111:SF72">
    <property type="entry name" value="SENSORY TRANSDUCTION PROTEIN REGX3"/>
    <property type="match status" value="1"/>
</dbReference>
<evidence type="ECO:0000259" key="8">
    <source>
        <dbReference type="PROSITE" id="PS50110"/>
    </source>
</evidence>
<sequence length="233" mass="25411">MRLLLVEDDETVAEPLLRAVPGGSGERVTTGAAALAHPGPYDLVLLDLDLPDDDGPAVLRELVRRGGAPVVVLCARGDHAARQLAHQLGADDYVWKPFEVSEVLARIRAVVRLPRALRQPGDGPERHGTRLTIDRATARVHVDGEEVALSLKEYDFLVCLADAPGTVRTRRRLLTEVWRTDWHGPARELDVCAARLRHKLAGAVTIESVRDVGFRLMVPEGVPEGDNLAESAD</sequence>
<dbReference type="PROSITE" id="PS51755">
    <property type="entry name" value="OMPR_PHOB"/>
    <property type="match status" value="1"/>
</dbReference>
<dbReference type="Gene3D" id="3.40.50.2300">
    <property type="match status" value="1"/>
</dbReference>
<keyword evidence="4" id="KW-0804">Transcription</keyword>
<name>A0ABT0ZE02_9ACTN</name>
<dbReference type="PROSITE" id="PS50110">
    <property type="entry name" value="RESPONSE_REGULATORY"/>
    <property type="match status" value="1"/>
</dbReference>
<dbReference type="Proteomes" id="UP001523219">
    <property type="component" value="Unassembled WGS sequence"/>
</dbReference>
<evidence type="ECO:0000313" key="10">
    <source>
        <dbReference type="EMBL" id="MCN9241817.1"/>
    </source>
</evidence>
<dbReference type="InterPro" id="IPR039420">
    <property type="entry name" value="WalR-like"/>
</dbReference>
<dbReference type="InterPro" id="IPR011006">
    <property type="entry name" value="CheY-like_superfamily"/>
</dbReference>
<feature type="domain" description="OmpR/PhoB-type" evidence="9">
    <location>
        <begin position="122"/>
        <end position="218"/>
    </location>
</feature>
<dbReference type="SUPFAM" id="SSF52172">
    <property type="entry name" value="CheY-like"/>
    <property type="match status" value="1"/>
</dbReference>
<proteinExistence type="predicted"/>
<reference evidence="10 11" key="1">
    <citation type="submission" date="2022-05" db="EMBL/GenBank/DDBJ databases">
        <title>Streptomyces sp. nov. RY43-2 isolated from soil of a peat swamp forest.</title>
        <authorList>
            <person name="Kanchanasin P."/>
            <person name="Tanasupawat S."/>
            <person name="Phongsopitanun W."/>
        </authorList>
    </citation>
    <scope>NUCLEOTIDE SEQUENCE [LARGE SCALE GENOMIC DNA]</scope>
    <source>
        <strain evidence="10 11">RY43-2</strain>
    </source>
</reference>
<dbReference type="Gene3D" id="1.10.10.10">
    <property type="entry name" value="Winged helix-like DNA-binding domain superfamily/Winged helix DNA-binding domain"/>
    <property type="match status" value="1"/>
</dbReference>
<evidence type="ECO:0000256" key="6">
    <source>
        <dbReference type="PROSITE-ProRule" id="PRU00169"/>
    </source>
</evidence>
<organism evidence="10 11">
    <name type="scientific">Streptomyces macrolidinus</name>
    <dbReference type="NCBI Taxonomy" id="2952607"/>
    <lineage>
        <taxon>Bacteria</taxon>
        <taxon>Bacillati</taxon>
        <taxon>Actinomycetota</taxon>
        <taxon>Actinomycetes</taxon>
        <taxon>Kitasatosporales</taxon>
        <taxon>Streptomycetaceae</taxon>
        <taxon>Streptomyces</taxon>
    </lineage>
</organism>
<dbReference type="EMBL" id="JAMWMR010000009">
    <property type="protein sequence ID" value="MCN9241817.1"/>
    <property type="molecule type" value="Genomic_DNA"/>
</dbReference>
<keyword evidence="11" id="KW-1185">Reference proteome</keyword>
<feature type="modified residue" description="4-aspartylphosphate" evidence="6">
    <location>
        <position position="47"/>
    </location>
</feature>
<keyword evidence="3 7" id="KW-0238">DNA-binding</keyword>
<feature type="DNA-binding region" description="OmpR/PhoB-type" evidence="7">
    <location>
        <begin position="122"/>
        <end position="218"/>
    </location>
</feature>
<dbReference type="RefSeq" id="WP_252425118.1">
    <property type="nucleotide sequence ID" value="NZ_JAMWMR010000009.1"/>
</dbReference>
<feature type="domain" description="Response regulatory" evidence="8">
    <location>
        <begin position="2"/>
        <end position="111"/>
    </location>
</feature>
<keyword evidence="1 6" id="KW-0597">Phosphoprotein</keyword>
<dbReference type="CDD" id="cd00383">
    <property type="entry name" value="trans_reg_C"/>
    <property type="match status" value="1"/>
</dbReference>